<accession>A0A813KH22</accession>
<dbReference type="AlphaFoldDB" id="A0A813KH22"/>
<evidence type="ECO:0000313" key="2">
    <source>
        <dbReference type="Proteomes" id="UP000626109"/>
    </source>
</evidence>
<proteinExistence type="predicted"/>
<organism evidence="1 2">
    <name type="scientific">Polarella glacialis</name>
    <name type="common">Dinoflagellate</name>
    <dbReference type="NCBI Taxonomy" id="89957"/>
    <lineage>
        <taxon>Eukaryota</taxon>
        <taxon>Sar</taxon>
        <taxon>Alveolata</taxon>
        <taxon>Dinophyceae</taxon>
        <taxon>Suessiales</taxon>
        <taxon>Suessiaceae</taxon>
        <taxon>Polarella</taxon>
    </lineage>
</organism>
<protein>
    <submittedName>
        <fullName evidence="1">Uncharacterized protein</fullName>
    </submittedName>
</protein>
<name>A0A813KH22_POLGL</name>
<comment type="caution">
    <text evidence="1">The sequence shown here is derived from an EMBL/GenBank/DDBJ whole genome shotgun (WGS) entry which is preliminary data.</text>
</comment>
<evidence type="ECO:0000313" key="1">
    <source>
        <dbReference type="EMBL" id="CAE8702849.1"/>
    </source>
</evidence>
<gene>
    <name evidence="1" type="ORF">PGLA2088_LOCUS32625</name>
</gene>
<reference evidence="1" key="1">
    <citation type="submission" date="2021-02" db="EMBL/GenBank/DDBJ databases">
        <authorList>
            <person name="Dougan E. K."/>
            <person name="Rhodes N."/>
            <person name="Thang M."/>
            <person name="Chan C."/>
        </authorList>
    </citation>
    <scope>NUCLEOTIDE SEQUENCE</scope>
</reference>
<dbReference type="Proteomes" id="UP000626109">
    <property type="component" value="Unassembled WGS sequence"/>
</dbReference>
<sequence>MDPRAAELWKHAPAILEKLDGVIGKPRNVAKEELLSVLGLDGSVVSVDDAKPGVEDFEYALQAAVLNRLESGDEATCQEVAEIVDVASDVVAELFERAAAPGASPAETDRCKAWWMMLVAATEDTTKLVPARLLVRLVEVFEVSLVRLQTALPG</sequence>
<dbReference type="EMBL" id="CAJNNW010030244">
    <property type="protein sequence ID" value="CAE8702849.1"/>
    <property type="molecule type" value="Genomic_DNA"/>
</dbReference>